<name>A0A841MK90_9BACT</name>
<gene>
    <name evidence="1" type="ORF">FHS59_002911</name>
</gene>
<organism evidence="1 2">
    <name type="scientific">Algoriphagus iocasae</name>
    <dbReference type="NCBI Taxonomy" id="1836499"/>
    <lineage>
        <taxon>Bacteria</taxon>
        <taxon>Pseudomonadati</taxon>
        <taxon>Bacteroidota</taxon>
        <taxon>Cytophagia</taxon>
        <taxon>Cytophagales</taxon>
        <taxon>Cyclobacteriaceae</taxon>
        <taxon>Algoriphagus</taxon>
    </lineage>
</organism>
<proteinExistence type="predicted"/>
<dbReference type="Proteomes" id="UP000588604">
    <property type="component" value="Unassembled WGS sequence"/>
</dbReference>
<sequence length="90" mass="9688">MKKRFCKRVRKSGMITYLCSPLGKQGGIGSGKGLVPETFEKIKIAKSIGSKKLLLTFALPSAMKGKKRDGNGRFTGSGKSHKCVVLSSLK</sequence>
<reference evidence="1 2" key="1">
    <citation type="submission" date="2020-08" db="EMBL/GenBank/DDBJ databases">
        <title>Genomic Encyclopedia of Type Strains, Phase IV (KMG-IV): sequencing the most valuable type-strain genomes for metagenomic binning, comparative biology and taxonomic classification.</title>
        <authorList>
            <person name="Goeker M."/>
        </authorList>
    </citation>
    <scope>NUCLEOTIDE SEQUENCE [LARGE SCALE GENOMIC DNA]</scope>
    <source>
        <strain evidence="1 2">DSM 102044</strain>
    </source>
</reference>
<evidence type="ECO:0000313" key="1">
    <source>
        <dbReference type="EMBL" id="MBB6327283.1"/>
    </source>
</evidence>
<accession>A0A841MK90</accession>
<dbReference type="EMBL" id="JACIJO010000002">
    <property type="protein sequence ID" value="MBB6327283.1"/>
    <property type="molecule type" value="Genomic_DNA"/>
</dbReference>
<dbReference type="AlphaFoldDB" id="A0A841MK90"/>
<evidence type="ECO:0000313" key="2">
    <source>
        <dbReference type="Proteomes" id="UP000588604"/>
    </source>
</evidence>
<keyword evidence="2" id="KW-1185">Reference proteome</keyword>
<protein>
    <submittedName>
        <fullName evidence="1">Uncharacterized protein</fullName>
    </submittedName>
</protein>
<comment type="caution">
    <text evidence="1">The sequence shown here is derived from an EMBL/GenBank/DDBJ whole genome shotgun (WGS) entry which is preliminary data.</text>
</comment>